<accession>A0A6J7FCN8</accession>
<name>A0A6J7FCN8_9ZZZZ</name>
<evidence type="ECO:0000256" key="2">
    <source>
        <dbReference type="ARBA" id="ARBA00022643"/>
    </source>
</evidence>
<sequence>MTRSFDGRPVPTEVLHALVDLASRAPSAGKTQGWHLVVLQGADTARFWDVTLPDERRSTFRWPGLLRAPVIALPLADPEAYVQRYAEPDKVRTGLGDGVHAWPTPYWTIDAAMAVDTLLLAAHDAGLGALLFGVFHGEAQLRASLGIPEHLQLLGAIALGWPELAPGAGRSANRVRRTPTEIIHSGGW</sequence>
<dbReference type="InterPro" id="IPR050627">
    <property type="entry name" value="Nitroreductase/BluB"/>
</dbReference>
<dbReference type="InterPro" id="IPR000415">
    <property type="entry name" value="Nitroreductase-like"/>
</dbReference>
<evidence type="ECO:0000259" key="4">
    <source>
        <dbReference type="Pfam" id="PF00881"/>
    </source>
</evidence>
<proteinExistence type="predicted"/>
<dbReference type="GO" id="GO:0016491">
    <property type="term" value="F:oxidoreductase activity"/>
    <property type="evidence" value="ECO:0007669"/>
    <property type="project" value="UniProtKB-KW"/>
</dbReference>
<feature type="domain" description="Nitroreductase" evidence="4">
    <location>
        <begin position="2"/>
        <end position="161"/>
    </location>
</feature>
<dbReference type="CDD" id="cd02062">
    <property type="entry name" value="Nitro_FMN_reductase"/>
    <property type="match status" value="1"/>
</dbReference>
<protein>
    <submittedName>
        <fullName evidence="5">Unannotated protein</fullName>
    </submittedName>
</protein>
<keyword evidence="2" id="KW-0288">FMN</keyword>
<organism evidence="5">
    <name type="scientific">freshwater metagenome</name>
    <dbReference type="NCBI Taxonomy" id="449393"/>
    <lineage>
        <taxon>unclassified sequences</taxon>
        <taxon>metagenomes</taxon>
        <taxon>ecological metagenomes</taxon>
    </lineage>
</organism>
<dbReference type="PANTHER" id="PTHR23026">
    <property type="entry name" value="NADPH NITROREDUCTASE"/>
    <property type="match status" value="1"/>
</dbReference>
<dbReference type="EMBL" id="CAFBLP010000110">
    <property type="protein sequence ID" value="CAB4891265.1"/>
    <property type="molecule type" value="Genomic_DNA"/>
</dbReference>
<dbReference type="InterPro" id="IPR029479">
    <property type="entry name" value="Nitroreductase"/>
</dbReference>
<dbReference type="Pfam" id="PF00881">
    <property type="entry name" value="Nitroreductase"/>
    <property type="match status" value="1"/>
</dbReference>
<keyword evidence="3" id="KW-0560">Oxidoreductase</keyword>
<evidence type="ECO:0000256" key="3">
    <source>
        <dbReference type="ARBA" id="ARBA00023002"/>
    </source>
</evidence>
<dbReference type="Gene3D" id="3.40.109.10">
    <property type="entry name" value="NADH Oxidase"/>
    <property type="match status" value="1"/>
</dbReference>
<dbReference type="SUPFAM" id="SSF55469">
    <property type="entry name" value="FMN-dependent nitroreductase-like"/>
    <property type="match status" value="1"/>
</dbReference>
<gene>
    <name evidence="5" type="ORF">UFOPK3376_02853</name>
</gene>
<dbReference type="AlphaFoldDB" id="A0A6J7FCN8"/>
<reference evidence="5" key="1">
    <citation type="submission" date="2020-05" db="EMBL/GenBank/DDBJ databases">
        <authorList>
            <person name="Chiriac C."/>
            <person name="Salcher M."/>
            <person name="Ghai R."/>
            <person name="Kavagutti S V."/>
        </authorList>
    </citation>
    <scope>NUCLEOTIDE SEQUENCE</scope>
</reference>
<evidence type="ECO:0000256" key="1">
    <source>
        <dbReference type="ARBA" id="ARBA00022630"/>
    </source>
</evidence>
<evidence type="ECO:0000313" key="5">
    <source>
        <dbReference type="EMBL" id="CAB4891265.1"/>
    </source>
</evidence>
<dbReference type="PANTHER" id="PTHR23026:SF90">
    <property type="entry name" value="IODOTYROSINE DEIODINASE 1"/>
    <property type="match status" value="1"/>
</dbReference>
<keyword evidence="1" id="KW-0285">Flavoprotein</keyword>